<dbReference type="InterPro" id="IPR015943">
    <property type="entry name" value="WD40/YVTN_repeat-like_dom_sf"/>
</dbReference>
<dbReference type="AlphaFoldDB" id="A0A381SIL7"/>
<dbReference type="SUPFAM" id="SSF63825">
    <property type="entry name" value="YWTD domain"/>
    <property type="match status" value="1"/>
</dbReference>
<name>A0A381SIL7_9ZZZZ</name>
<organism evidence="1">
    <name type="scientific">marine metagenome</name>
    <dbReference type="NCBI Taxonomy" id="408172"/>
    <lineage>
        <taxon>unclassified sequences</taxon>
        <taxon>metagenomes</taxon>
        <taxon>ecological metagenomes</taxon>
    </lineage>
</organism>
<evidence type="ECO:0000313" key="1">
    <source>
        <dbReference type="EMBL" id="SVA03826.1"/>
    </source>
</evidence>
<gene>
    <name evidence="1" type="ORF">METZ01_LOCUS56680</name>
</gene>
<sequence>MKAIKQINPPCEMPNGLQWTDEGLFVMDQKTDNVYVVNETGEILRVIYTPTANGSGITVGGGFLWTASNGESASRPKRSTDTGLGYVYKLDLQTGEAIDRFRTPDGGGIHGIEWDDGKIWITAFNPLAIFLVDPSDKYTIVHKFRVQLPRLHGLARVQDGIWCAHTTDNVIVKYDIDTGAEKDRITLDPDDAYVHGLSIKDGELWYGDANFGGKHNTATTGQPEIGKIVA</sequence>
<accession>A0A381SIL7</accession>
<reference evidence="1" key="1">
    <citation type="submission" date="2018-05" db="EMBL/GenBank/DDBJ databases">
        <authorList>
            <person name="Lanie J.A."/>
            <person name="Ng W.-L."/>
            <person name="Kazmierczak K.M."/>
            <person name="Andrzejewski T.M."/>
            <person name="Davidsen T.M."/>
            <person name="Wayne K.J."/>
            <person name="Tettelin H."/>
            <person name="Glass J.I."/>
            <person name="Rusch D."/>
            <person name="Podicherti R."/>
            <person name="Tsui H.-C.T."/>
            <person name="Winkler M.E."/>
        </authorList>
    </citation>
    <scope>NUCLEOTIDE SEQUENCE</scope>
</reference>
<dbReference type="Gene3D" id="2.130.10.10">
    <property type="entry name" value="YVTN repeat-like/Quinoprotein amine dehydrogenase"/>
    <property type="match status" value="1"/>
</dbReference>
<dbReference type="EMBL" id="UINC01003156">
    <property type="protein sequence ID" value="SVA03826.1"/>
    <property type="molecule type" value="Genomic_DNA"/>
</dbReference>
<evidence type="ECO:0008006" key="2">
    <source>
        <dbReference type="Google" id="ProtNLM"/>
    </source>
</evidence>
<protein>
    <recommendedName>
        <fullName evidence="2">SMP-30/Gluconolactonase/LRE-like region domain-containing protein</fullName>
    </recommendedName>
</protein>
<proteinExistence type="predicted"/>